<protein>
    <submittedName>
        <fullName evidence="1">Uncharacterized protein</fullName>
    </submittedName>
</protein>
<gene>
    <name evidence="1" type="ORF">YC6258_05162</name>
</gene>
<name>A0A0C5VRC2_9GAMM</name>
<keyword evidence="2" id="KW-1185">Reference proteome</keyword>
<accession>A0A0C5VRC2</accession>
<reference evidence="1 2" key="1">
    <citation type="submission" date="2014-01" db="EMBL/GenBank/DDBJ databases">
        <title>Full genme sequencing of cellulolytic bacterium Gynuella sunshinyii YC6258T gen. nov., sp. nov.</title>
        <authorList>
            <person name="Khan H."/>
            <person name="Chung E.J."/>
            <person name="Chung Y.R."/>
        </authorList>
    </citation>
    <scope>NUCLEOTIDE SEQUENCE [LARGE SCALE GENOMIC DNA]</scope>
    <source>
        <strain evidence="1 2">YC6258</strain>
    </source>
</reference>
<dbReference type="HOGENOM" id="CLU_2553504_0_0_6"/>
<proteinExistence type="predicted"/>
<organism evidence="1 2">
    <name type="scientific">Gynuella sunshinyii YC6258</name>
    <dbReference type="NCBI Taxonomy" id="1445510"/>
    <lineage>
        <taxon>Bacteria</taxon>
        <taxon>Pseudomonadati</taxon>
        <taxon>Pseudomonadota</taxon>
        <taxon>Gammaproteobacteria</taxon>
        <taxon>Oceanospirillales</taxon>
        <taxon>Saccharospirillaceae</taxon>
        <taxon>Gynuella</taxon>
    </lineage>
</organism>
<evidence type="ECO:0000313" key="2">
    <source>
        <dbReference type="Proteomes" id="UP000032266"/>
    </source>
</evidence>
<dbReference type="Proteomes" id="UP000032266">
    <property type="component" value="Chromosome"/>
</dbReference>
<sequence length="82" mass="9412">MKIDELQKIRNKNVAQQNELSYLEMRECSESLNSIEWISEVLEANGETVNSGILIRLSDTPEQGGLAWFGFHFLVSFMSLKF</sequence>
<evidence type="ECO:0000313" key="1">
    <source>
        <dbReference type="EMBL" id="AJQ97192.1"/>
    </source>
</evidence>
<dbReference type="RefSeq" id="WP_144407727.1">
    <property type="nucleotide sequence ID" value="NZ_CP007142.1"/>
</dbReference>
<dbReference type="OrthoDB" id="7067027at2"/>
<dbReference type="AlphaFoldDB" id="A0A0C5VRC2"/>
<dbReference type="KEGG" id="gsn:YC6258_05162"/>
<dbReference type="EMBL" id="CP007142">
    <property type="protein sequence ID" value="AJQ97192.1"/>
    <property type="molecule type" value="Genomic_DNA"/>
</dbReference>